<dbReference type="EC" id="6.5.1.2" evidence="11"/>
<evidence type="ECO:0000256" key="5">
    <source>
        <dbReference type="ARBA" id="ARBA00022763"/>
    </source>
</evidence>
<dbReference type="SUPFAM" id="SSF47781">
    <property type="entry name" value="RuvA domain 2-like"/>
    <property type="match status" value="1"/>
</dbReference>
<reference evidence="14" key="1">
    <citation type="submission" date="2023-03" db="EMBL/GenBank/DDBJ databases">
        <title>Edaphobacter sp.</title>
        <authorList>
            <person name="Huber K.J."/>
            <person name="Papendorf J."/>
            <person name="Pilke C."/>
            <person name="Bunk B."/>
            <person name="Sproeer C."/>
            <person name="Pester M."/>
        </authorList>
    </citation>
    <scope>NUCLEOTIDE SEQUENCE</scope>
    <source>
        <strain evidence="14">DSM 110680</strain>
    </source>
</reference>
<dbReference type="GO" id="GO:0046872">
    <property type="term" value="F:metal ion binding"/>
    <property type="evidence" value="ECO:0007669"/>
    <property type="project" value="UniProtKB-KW"/>
</dbReference>
<organism evidence="14">
    <name type="scientific">Telmatobacter sp. DSM 110680</name>
    <dbReference type="NCBI Taxonomy" id="3036704"/>
    <lineage>
        <taxon>Bacteria</taxon>
        <taxon>Pseudomonadati</taxon>
        <taxon>Acidobacteriota</taxon>
        <taxon>Terriglobia</taxon>
        <taxon>Terriglobales</taxon>
        <taxon>Acidobacteriaceae</taxon>
        <taxon>Telmatobacter</taxon>
    </lineage>
</organism>
<feature type="binding site" evidence="11">
    <location>
        <position position="422"/>
    </location>
    <ligand>
        <name>Zn(2+)</name>
        <dbReference type="ChEBI" id="CHEBI:29105"/>
    </ligand>
</feature>
<comment type="catalytic activity">
    <reaction evidence="10 11">
        <text>NAD(+) + (deoxyribonucleotide)n-3'-hydroxyl + 5'-phospho-(deoxyribonucleotide)m = (deoxyribonucleotide)n+m + AMP + beta-nicotinamide D-nucleotide.</text>
        <dbReference type="EC" id="6.5.1.2"/>
    </reaction>
</comment>
<comment type="similarity">
    <text evidence="11">Belongs to the NAD-dependent DNA ligase family. LigA subfamily.</text>
</comment>
<evidence type="ECO:0000256" key="1">
    <source>
        <dbReference type="ARBA" id="ARBA00004067"/>
    </source>
</evidence>
<keyword evidence="3 11" id="KW-0235">DNA replication</keyword>
<evidence type="ECO:0000256" key="4">
    <source>
        <dbReference type="ARBA" id="ARBA00022723"/>
    </source>
</evidence>
<dbReference type="InterPro" id="IPR036420">
    <property type="entry name" value="BRCT_dom_sf"/>
</dbReference>
<evidence type="ECO:0000256" key="10">
    <source>
        <dbReference type="ARBA" id="ARBA00034005"/>
    </source>
</evidence>
<dbReference type="InterPro" id="IPR004149">
    <property type="entry name" value="Znf_DNAligase_C4"/>
</dbReference>
<feature type="binding site" evidence="11">
    <location>
        <position position="425"/>
    </location>
    <ligand>
        <name>Zn(2+)</name>
        <dbReference type="ChEBI" id="CHEBI:29105"/>
    </ligand>
</feature>
<dbReference type="SMART" id="SM00532">
    <property type="entry name" value="LIGANc"/>
    <property type="match status" value="1"/>
</dbReference>
<dbReference type="NCBIfam" id="NF005932">
    <property type="entry name" value="PRK07956.1"/>
    <property type="match status" value="1"/>
</dbReference>
<feature type="binding site" evidence="11">
    <location>
        <position position="187"/>
    </location>
    <ligand>
        <name>NAD(+)</name>
        <dbReference type="ChEBI" id="CHEBI:57540"/>
    </ligand>
</feature>
<dbReference type="SUPFAM" id="SSF56091">
    <property type="entry name" value="DNA ligase/mRNA capping enzyme, catalytic domain"/>
    <property type="match status" value="1"/>
</dbReference>
<dbReference type="InterPro" id="IPR012340">
    <property type="entry name" value="NA-bd_OB-fold"/>
</dbReference>
<feature type="binding site" evidence="11">
    <location>
        <position position="440"/>
    </location>
    <ligand>
        <name>Zn(2+)</name>
        <dbReference type="ChEBI" id="CHEBI:29105"/>
    </ligand>
</feature>
<dbReference type="SUPFAM" id="SSF50249">
    <property type="entry name" value="Nucleic acid-binding proteins"/>
    <property type="match status" value="1"/>
</dbReference>
<evidence type="ECO:0000256" key="2">
    <source>
        <dbReference type="ARBA" id="ARBA00022598"/>
    </source>
</evidence>
<evidence type="ECO:0000256" key="7">
    <source>
        <dbReference type="ARBA" id="ARBA00022842"/>
    </source>
</evidence>
<keyword evidence="2 11" id="KW-0436">Ligase</keyword>
<evidence type="ECO:0000256" key="6">
    <source>
        <dbReference type="ARBA" id="ARBA00022833"/>
    </source>
</evidence>
<evidence type="ECO:0000313" key="14">
    <source>
        <dbReference type="EMBL" id="XBH19682.1"/>
    </source>
</evidence>
<evidence type="ECO:0000259" key="13">
    <source>
        <dbReference type="PROSITE" id="PS50172"/>
    </source>
</evidence>
<dbReference type="Gene3D" id="1.10.287.610">
    <property type="entry name" value="Helix hairpin bin"/>
    <property type="match status" value="1"/>
</dbReference>
<dbReference type="GO" id="GO:0006260">
    <property type="term" value="P:DNA replication"/>
    <property type="evidence" value="ECO:0007669"/>
    <property type="project" value="UniProtKB-KW"/>
</dbReference>
<keyword evidence="4 11" id="KW-0479">Metal-binding</keyword>
<dbReference type="PANTHER" id="PTHR23389:SF9">
    <property type="entry name" value="DNA LIGASE"/>
    <property type="match status" value="1"/>
</dbReference>
<keyword evidence="6 11" id="KW-0862">Zinc</keyword>
<proteinExistence type="inferred from homology"/>
<dbReference type="PIRSF" id="PIRSF001604">
    <property type="entry name" value="LigA"/>
    <property type="match status" value="1"/>
</dbReference>
<dbReference type="Pfam" id="PF01653">
    <property type="entry name" value="DNA_ligase_aden"/>
    <property type="match status" value="1"/>
</dbReference>
<dbReference type="FunFam" id="1.10.150.20:FF:000006">
    <property type="entry name" value="DNA ligase"/>
    <property type="match status" value="1"/>
</dbReference>
<dbReference type="RefSeq" id="WP_348264901.1">
    <property type="nucleotide sequence ID" value="NZ_CP121196.1"/>
</dbReference>
<dbReference type="GO" id="GO:0003911">
    <property type="term" value="F:DNA ligase (NAD+) activity"/>
    <property type="evidence" value="ECO:0007669"/>
    <property type="project" value="UniProtKB-UniRule"/>
</dbReference>
<dbReference type="FunFam" id="1.10.287.610:FF:000002">
    <property type="entry name" value="DNA ligase"/>
    <property type="match status" value="1"/>
</dbReference>
<dbReference type="InterPro" id="IPR001357">
    <property type="entry name" value="BRCT_dom"/>
</dbReference>
<dbReference type="Pfam" id="PF00533">
    <property type="entry name" value="BRCT"/>
    <property type="match status" value="1"/>
</dbReference>
<dbReference type="AlphaFoldDB" id="A0AAU7DRP5"/>
<comment type="function">
    <text evidence="1 11">DNA ligase that catalyzes the formation of phosphodiester linkages between 5'-phosphoryl and 3'-hydroxyl groups in double-stranded DNA using NAD as a coenzyme and as the energy source for the reaction. It is essential for DNA replication and repair of damaged DNA.</text>
</comment>
<sequence length="702" mass="77726">MSETSKAQAEKRIEELRTELRRHEHLYYVMDAPVISDQEYDTLMNELKKLEMEHPELLTEDSPTQRVGGKPAEGFQKVRHSRPMLSLDNAYSEEELRDWDRRVRELAGSLPVEYTAELKLDGLSLALHYEAGPHGSARLVRGLTRGDGQIGEEVTTNVRTIRSVPLSISAEHLKKAGVPQEFEVRGETVMPQKAFEKMNKDREAEGLAPAVNPRNAAAGTLRTKEPSVVAQRRLDVYAYFLLTQGEYVAIGQEQTLDALTALGFRVNPHRGRMHTVEEMMQYIESAGKRRATLGYDIDGVVFKVNAQATRQRLGYTGRAPRWALAYKFSAEQAITQMYDIMISVGRSGKLTPTAMLNTVFVGGANVSRATLHNADWIERMGLKIGDWVKVERGGDVIPKVAEIVEDAEHPRGDRTFVYPKVCPICGSAAVREEGEADYRCVNVDCPALLQGAVENWGSRGVMNIEGLGEASVYALTTQGVVKSVADLYALNEEKLAALTEEVERNGVKKRQRVFGPVEIKKLLKQIENSKHAGLARVLMGMSIRFVGERTADVLAQEFGSMDDLMNASAEELERAEEVGPRISRAIIDFFARPANRELIEHLKRAGVKMTAEKKQRTTQLAGMTLVLTGTLPNLSREEAKARIESAGGKVSGSVSKKTSYVIAGEEAGSKLDKAQELKVPILDEAELLKLLEKEVQGPETGD</sequence>
<dbReference type="PANTHER" id="PTHR23389">
    <property type="entry name" value="CHROMOSOME TRANSMISSION FIDELITY FACTOR 18"/>
    <property type="match status" value="1"/>
</dbReference>
<dbReference type="InterPro" id="IPR013839">
    <property type="entry name" value="DNAligase_adenylation"/>
</dbReference>
<keyword evidence="9 11" id="KW-0234">DNA repair</keyword>
<dbReference type="CDD" id="cd00114">
    <property type="entry name" value="LIGANc"/>
    <property type="match status" value="1"/>
</dbReference>
<evidence type="ECO:0000256" key="12">
    <source>
        <dbReference type="SAM" id="Coils"/>
    </source>
</evidence>
<feature type="binding site" evidence="11">
    <location>
        <position position="117"/>
    </location>
    <ligand>
        <name>NAD(+)</name>
        <dbReference type="ChEBI" id="CHEBI:57540"/>
    </ligand>
</feature>
<dbReference type="HAMAP" id="MF_01588">
    <property type="entry name" value="DNA_ligase_A"/>
    <property type="match status" value="1"/>
</dbReference>
<feature type="domain" description="BRCT" evidence="13">
    <location>
        <begin position="615"/>
        <end position="693"/>
    </location>
</feature>
<evidence type="ECO:0000256" key="8">
    <source>
        <dbReference type="ARBA" id="ARBA00023027"/>
    </source>
</evidence>
<feature type="binding site" evidence="11">
    <location>
        <position position="445"/>
    </location>
    <ligand>
        <name>Zn(2+)</name>
        <dbReference type="ChEBI" id="CHEBI:29105"/>
    </ligand>
</feature>
<dbReference type="SUPFAM" id="SSF52113">
    <property type="entry name" value="BRCT domain"/>
    <property type="match status" value="1"/>
</dbReference>
<dbReference type="CDD" id="cd17748">
    <property type="entry name" value="BRCT_DNA_ligase_like"/>
    <property type="match status" value="1"/>
</dbReference>
<dbReference type="NCBIfam" id="TIGR00575">
    <property type="entry name" value="dnlj"/>
    <property type="match status" value="1"/>
</dbReference>
<dbReference type="InterPro" id="IPR041663">
    <property type="entry name" value="DisA/LigA_HHH"/>
</dbReference>
<dbReference type="Pfam" id="PF12826">
    <property type="entry name" value="HHH_2"/>
    <property type="match status" value="1"/>
</dbReference>
<evidence type="ECO:0000256" key="9">
    <source>
        <dbReference type="ARBA" id="ARBA00023204"/>
    </source>
</evidence>
<dbReference type="PROSITE" id="PS50172">
    <property type="entry name" value="BRCT"/>
    <property type="match status" value="1"/>
</dbReference>
<keyword evidence="8 11" id="KW-0520">NAD</keyword>
<dbReference type="InterPro" id="IPR001679">
    <property type="entry name" value="DNA_ligase"/>
</dbReference>
<dbReference type="InterPro" id="IPR010994">
    <property type="entry name" value="RuvA_2-like"/>
</dbReference>
<dbReference type="Gene3D" id="6.20.10.30">
    <property type="match status" value="1"/>
</dbReference>
<dbReference type="GO" id="GO:0005829">
    <property type="term" value="C:cytosol"/>
    <property type="evidence" value="ECO:0007669"/>
    <property type="project" value="TreeGrafter"/>
</dbReference>
<feature type="binding site" evidence="11">
    <location>
        <begin position="37"/>
        <end position="41"/>
    </location>
    <ligand>
        <name>NAD(+)</name>
        <dbReference type="ChEBI" id="CHEBI:57540"/>
    </ligand>
</feature>
<keyword evidence="11" id="KW-0464">Manganese</keyword>
<accession>A0AAU7DRP5</accession>
<feature type="coiled-coil region" evidence="12">
    <location>
        <begin position="6"/>
        <end position="60"/>
    </location>
</feature>
<dbReference type="Pfam" id="PF03119">
    <property type="entry name" value="DNA_ligase_ZBD"/>
    <property type="match status" value="1"/>
</dbReference>
<dbReference type="EMBL" id="CP121196">
    <property type="protein sequence ID" value="XBH19682.1"/>
    <property type="molecule type" value="Genomic_DNA"/>
</dbReference>
<dbReference type="Gene3D" id="3.40.50.10190">
    <property type="entry name" value="BRCT domain"/>
    <property type="match status" value="1"/>
</dbReference>
<keyword evidence="5 11" id="KW-0227">DNA damage</keyword>
<keyword evidence="12" id="KW-0175">Coiled coil</keyword>
<dbReference type="FunFam" id="3.40.50.10190:FF:000054">
    <property type="entry name" value="DNA ligase"/>
    <property type="match status" value="1"/>
</dbReference>
<comment type="cofactor">
    <cofactor evidence="11">
        <name>Mg(2+)</name>
        <dbReference type="ChEBI" id="CHEBI:18420"/>
    </cofactor>
    <cofactor evidence="11">
        <name>Mn(2+)</name>
        <dbReference type="ChEBI" id="CHEBI:29035"/>
    </cofactor>
</comment>
<evidence type="ECO:0000256" key="3">
    <source>
        <dbReference type="ARBA" id="ARBA00022705"/>
    </source>
</evidence>
<feature type="binding site" evidence="11">
    <location>
        <position position="145"/>
    </location>
    <ligand>
        <name>NAD(+)</name>
        <dbReference type="ChEBI" id="CHEBI:57540"/>
    </ligand>
</feature>
<name>A0AAU7DRP5_9BACT</name>
<dbReference type="Gene3D" id="3.30.470.30">
    <property type="entry name" value="DNA ligase/mRNA capping enzyme"/>
    <property type="match status" value="1"/>
</dbReference>
<dbReference type="Gene3D" id="1.10.150.20">
    <property type="entry name" value="5' to 3' exonuclease, C-terminal subdomain"/>
    <property type="match status" value="2"/>
</dbReference>
<protein>
    <recommendedName>
        <fullName evidence="11">DNA ligase</fullName>
        <ecNumber evidence="11">6.5.1.2</ecNumber>
    </recommendedName>
    <alternativeName>
        <fullName evidence="11">Polydeoxyribonucleotide synthase [NAD(+)]</fullName>
    </alternativeName>
</protein>
<feature type="binding site" evidence="11">
    <location>
        <position position="303"/>
    </location>
    <ligand>
        <name>NAD(+)</name>
        <dbReference type="ChEBI" id="CHEBI:57540"/>
    </ligand>
</feature>
<dbReference type="GO" id="GO:0006281">
    <property type="term" value="P:DNA repair"/>
    <property type="evidence" value="ECO:0007669"/>
    <property type="project" value="UniProtKB-KW"/>
</dbReference>
<feature type="binding site" evidence="11">
    <location>
        <position position="327"/>
    </location>
    <ligand>
        <name>NAD(+)</name>
        <dbReference type="ChEBI" id="CHEBI:57540"/>
    </ligand>
</feature>
<feature type="binding site" evidence="11">
    <location>
        <begin position="86"/>
        <end position="87"/>
    </location>
    <ligand>
        <name>NAD(+)</name>
        <dbReference type="ChEBI" id="CHEBI:57540"/>
    </ligand>
</feature>
<dbReference type="Pfam" id="PF22745">
    <property type="entry name" value="Nlig-Ia"/>
    <property type="match status" value="1"/>
</dbReference>
<keyword evidence="7 11" id="KW-0460">Magnesium</keyword>
<gene>
    <name evidence="11 14" type="primary">ligA</name>
    <name evidence="14" type="ORF">P8935_10275</name>
</gene>
<dbReference type="InterPro" id="IPR004150">
    <property type="entry name" value="NAD_DNA_ligase_OB"/>
</dbReference>
<feature type="active site" description="N6-AMP-lysine intermediate" evidence="11">
    <location>
        <position position="119"/>
    </location>
</feature>
<dbReference type="SMART" id="SM00292">
    <property type="entry name" value="BRCT"/>
    <property type="match status" value="1"/>
</dbReference>
<evidence type="ECO:0000256" key="11">
    <source>
        <dbReference type="HAMAP-Rule" id="MF_01588"/>
    </source>
</evidence>
<dbReference type="Gene3D" id="2.40.50.140">
    <property type="entry name" value="Nucleic acid-binding proteins"/>
    <property type="match status" value="1"/>
</dbReference>
<dbReference type="InterPro" id="IPR013840">
    <property type="entry name" value="DNAligase_N"/>
</dbReference>
<dbReference type="Pfam" id="PF03120">
    <property type="entry name" value="OB_DNA_ligase"/>
    <property type="match status" value="1"/>
</dbReference>